<reference evidence="1 2" key="1">
    <citation type="submission" date="2019-07" db="EMBL/GenBank/DDBJ databases">
        <title>Whole genome shotgun sequence of Cyclobacterium qasimii NBRC 106168.</title>
        <authorList>
            <person name="Hosoyama A."/>
            <person name="Uohara A."/>
            <person name="Ohji S."/>
            <person name="Ichikawa N."/>
        </authorList>
    </citation>
    <scope>NUCLEOTIDE SEQUENCE [LARGE SCALE GENOMIC DNA]</scope>
    <source>
        <strain evidence="1 2">NBRC 106168</strain>
    </source>
</reference>
<organism evidence="1 2">
    <name type="scientific">Cyclobacterium qasimii</name>
    <dbReference type="NCBI Taxonomy" id="1350429"/>
    <lineage>
        <taxon>Bacteria</taxon>
        <taxon>Pseudomonadati</taxon>
        <taxon>Bacteroidota</taxon>
        <taxon>Cytophagia</taxon>
        <taxon>Cytophagales</taxon>
        <taxon>Cyclobacteriaceae</taxon>
        <taxon>Cyclobacterium</taxon>
    </lineage>
</organism>
<evidence type="ECO:0000313" key="2">
    <source>
        <dbReference type="Proteomes" id="UP000321301"/>
    </source>
</evidence>
<name>A0A512CFL6_9BACT</name>
<dbReference type="EMBL" id="BJYV01000020">
    <property type="protein sequence ID" value="GEO23014.1"/>
    <property type="molecule type" value="Genomic_DNA"/>
</dbReference>
<protein>
    <submittedName>
        <fullName evidence="1">Uncharacterized protein</fullName>
    </submittedName>
</protein>
<accession>A0A512CFL6</accession>
<sequence>MIIPIEYVIGYRDITYTGECKIKEDVKGCPKEILIAISVQKATRSLSCKPKVPFKSLNPNVP</sequence>
<gene>
    <name evidence="1" type="ORF">CQA01_35480</name>
</gene>
<dbReference type="Proteomes" id="UP000321301">
    <property type="component" value="Unassembled WGS sequence"/>
</dbReference>
<keyword evidence="2" id="KW-1185">Reference proteome</keyword>
<proteinExistence type="predicted"/>
<evidence type="ECO:0000313" key="1">
    <source>
        <dbReference type="EMBL" id="GEO23014.1"/>
    </source>
</evidence>
<dbReference type="AlphaFoldDB" id="A0A512CFL6"/>
<comment type="caution">
    <text evidence="1">The sequence shown here is derived from an EMBL/GenBank/DDBJ whole genome shotgun (WGS) entry which is preliminary data.</text>
</comment>